<evidence type="ECO:0000313" key="7">
    <source>
        <dbReference type="Proteomes" id="UP000184121"/>
    </source>
</evidence>
<keyword evidence="5" id="KW-0472">Membrane</keyword>
<organism evidence="6 7">
    <name type="scientific">Flavobacterium saccharophilum</name>
    <dbReference type="NCBI Taxonomy" id="29534"/>
    <lineage>
        <taxon>Bacteria</taxon>
        <taxon>Pseudomonadati</taxon>
        <taxon>Bacteroidota</taxon>
        <taxon>Flavobacteriia</taxon>
        <taxon>Flavobacteriales</taxon>
        <taxon>Flavobacteriaceae</taxon>
        <taxon>Flavobacterium</taxon>
    </lineage>
</organism>
<dbReference type="EMBL" id="FRBY01000005">
    <property type="protein sequence ID" value="SHM61363.1"/>
    <property type="molecule type" value="Genomic_DNA"/>
</dbReference>
<evidence type="ECO:0000256" key="5">
    <source>
        <dbReference type="ARBA" id="ARBA00023136"/>
    </source>
</evidence>
<name>A0A1M7K8Q2_9FLAO</name>
<evidence type="ECO:0000313" key="6">
    <source>
        <dbReference type="EMBL" id="SHM61363.1"/>
    </source>
</evidence>
<proteinExistence type="predicted"/>
<dbReference type="Pfam" id="PF07429">
    <property type="entry name" value="Glyco_transf_56"/>
    <property type="match status" value="1"/>
</dbReference>
<evidence type="ECO:0000256" key="2">
    <source>
        <dbReference type="ARBA" id="ARBA00022519"/>
    </source>
</evidence>
<evidence type="ECO:0000256" key="3">
    <source>
        <dbReference type="ARBA" id="ARBA00022676"/>
    </source>
</evidence>
<dbReference type="RefSeq" id="WP_086065434.1">
    <property type="nucleotide sequence ID" value="NZ_FRBY01000005.1"/>
</dbReference>
<dbReference type="GO" id="GO:0008417">
    <property type="term" value="F:fucosyltransferase activity"/>
    <property type="evidence" value="ECO:0007669"/>
    <property type="project" value="InterPro"/>
</dbReference>
<sequence>MNYHIMAQDKFLDSFIADVHAIGEEKNNIFWFRGDKGENNYVKTDKAVEYIGYNEITIKDKLQLLRPTDNIFIHWYDMWIANLVFDLPNKLFVIFWGGELYGDPFWYHAKWIHDKETYKIVKKQSYPKIVWHLNILKTIRTIKRVLQYPTAIKRQYECKKKHVERIDYIICGELNTGEIEKVKELYPTMKAKHLGGHYDLNFDLANELDIKIATSTRIKILLGNSAAESNNHLEALKKLKHLKNVEIHCPLSYGSEYYKGIVIKAGERFFGENFHPIMGFMQRKEYVEFLNEMDILFMYHNRSQAWGNIATGLTLGKAVFLKEKNPLKSYISAIGIKAYEADLINQFNLESVILEERQNLKSNIEKLKVNISREVRLNNLKKIMTEYAI</sequence>
<keyword evidence="1" id="KW-1003">Cell membrane</keyword>
<reference evidence="7" key="1">
    <citation type="submission" date="2016-11" db="EMBL/GenBank/DDBJ databases">
        <authorList>
            <person name="Varghese N."/>
            <person name="Submissions S."/>
        </authorList>
    </citation>
    <scope>NUCLEOTIDE SEQUENCE [LARGE SCALE GENOMIC DNA]</scope>
    <source>
        <strain evidence="7">DSM 1811</strain>
    </source>
</reference>
<evidence type="ECO:0000256" key="1">
    <source>
        <dbReference type="ARBA" id="ARBA00022475"/>
    </source>
</evidence>
<dbReference type="AlphaFoldDB" id="A0A1M7K8Q2"/>
<dbReference type="Proteomes" id="UP000184121">
    <property type="component" value="Unassembled WGS sequence"/>
</dbReference>
<dbReference type="GO" id="GO:0009246">
    <property type="term" value="P:enterobacterial common antigen biosynthetic process"/>
    <property type="evidence" value="ECO:0007669"/>
    <property type="project" value="InterPro"/>
</dbReference>
<dbReference type="InterPro" id="IPR009993">
    <property type="entry name" value="WecF"/>
</dbReference>
<dbReference type="OrthoDB" id="1083028at2"/>
<accession>A0A1M7K8Q2</accession>
<dbReference type="STRING" id="29534.SAMN05444366_3686"/>
<gene>
    <name evidence="6" type="ORF">SAMN05444366_3686</name>
</gene>
<keyword evidence="7" id="KW-1185">Reference proteome</keyword>
<keyword evidence="4 6" id="KW-0808">Transferase</keyword>
<protein>
    <submittedName>
        <fullName evidence="6">4-alpha-L-fucosyltransferase glycosyl transferase group 56</fullName>
    </submittedName>
</protein>
<evidence type="ECO:0000256" key="4">
    <source>
        <dbReference type="ARBA" id="ARBA00022679"/>
    </source>
</evidence>
<keyword evidence="3 6" id="KW-0328">Glycosyltransferase</keyword>
<keyword evidence="2" id="KW-0997">Cell inner membrane</keyword>